<proteinExistence type="predicted"/>
<dbReference type="RefSeq" id="WP_267654605.1">
    <property type="nucleotide sequence ID" value="NZ_JAOVZR010000001.1"/>
</dbReference>
<feature type="compositionally biased region" description="Pro residues" evidence="1">
    <location>
        <begin position="764"/>
        <end position="778"/>
    </location>
</feature>
<feature type="region of interest" description="Disordered" evidence="1">
    <location>
        <begin position="757"/>
        <end position="785"/>
    </location>
</feature>
<protein>
    <submittedName>
        <fullName evidence="3">Double-strand break repair protein AddB</fullName>
    </submittedName>
</protein>
<dbReference type="InterPro" id="IPR027417">
    <property type="entry name" value="P-loop_NTPase"/>
</dbReference>
<feature type="domain" description="PD-(D/E)XK endonuclease-like" evidence="2">
    <location>
        <begin position="784"/>
        <end position="991"/>
    </location>
</feature>
<comment type="caution">
    <text evidence="3">The sequence shown here is derived from an EMBL/GenBank/DDBJ whole genome shotgun (WGS) entry which is preliminary data.</text>
</comment>
<dbReference type="Gene3D" id="3.90.320.10">
    <property type="match status" value="1"/>
</dbReference>
<dbReference type="Proteomes" id="UP001073227">
    <property type="component" value="Unassembled WGS sequence"/>
</dbReference>
<dbReference type="EMBL" id="JAOVZR010000001">
    <property type="protein sequence ID" value="MCY0149096.1"/>
    <property type="molecule type" value="Genomic_DNA"/>
</dbReference>
<evidence type="ECO:0000313" key="4">
    <source>
        <dbReference type="Proteomes" id="UP001073227"/>
    </source>
</evidence>
<evidence type="ECO:0000313" key="3">
    <source>
        <dbReference type="EMBL" id="MCY0149096.1"/>
    </source>
</evidence>
<keyword evidence="4" id="KW-1185">Reference proteome</keyword>
<dbReference type="InterPro" id="IPR014153">
    <property type="entry name" value="Ds_break_AddB"/>
</dbReference>
<evidence type="ECO:0000259" key="2">
    <source>
        <dbReference type="Pfam" id="PF12705"/>
    </source>
</evidence>
<organism evidence="3 4">
    <name type="scientific">Hoeflea algicola</name>
    <dbReference type="NCBI Taxonomy" id="2983763"/>
    <lineage>
        <taxon>Bacteria</taxon>
        <taxon>Pseudomonadati</taxon>
        <taxon>Pseudomonadota</taxon>
        <taxon>Alphaproteobacteria</taxon>
        <taxon>Hyphomicrobiales</taxon>
        <taxon>Rhizobiaceae</taxon>
        <taxon>Hoeflea</taxon>
    </lineage>
</organism>
<dbReference type="SUPFAM" id="SSF52980">
    <property type="entry name" value="Restriction endonuclease-like"/>
    <property type="match status" value="1"/>
</dbReference>
<dbReference type="NCBIfam" id="TIGR02786">
    <property type="entry name" value="addB_alphas"/>
    <property type="match status" value="1"/>
</dbReference>
<dbReference type="SUPFAM" id="SSF52540">
    <property type="entry name" value="P-loop containing nucleoside triphosphate hydrolases"/>
    <property type="match status" value="1"/>
</dbReference>
<dbReference type="Pfam" id="PF12705">
    <property type="entry name" value="PDDEXK_1"/>
    <property type="match status" value="1"/>
</dbReference>
<evidence type="ECO:0000256" key="1">
    <source>
        <dbReference type="SAM" id="MobiDB-lite"/>
    </source>
</evidence>
<dbReference type="InterPro" id="IPR038726">
    <property type="entry name" value="PDDEXK_AddAB-type"/>
</dbReference>
<dbReference type="InterPro" id="IPR011335">
    <property type="entry name" value="Restrct_endonuc-II-like"/>
</dbReference>
<accession>A0ABT3ZBD0</accession>
<name>A0ABT3ZBD0_9HYPH</name>
<sequence>MTASPPRIVTIAPGAPFLSVLAEQILSGGLVPGLAYSADEPLSLARATVFVPTRRAARVLRSELTDRIGAGSAILPAIRALGETDEDAGFLDSTEPETLAFDPPIPQTAAMLRLADLVLAWKQALPAAVRDHLDGAPLVAPANPADAIWLGRSLFDLIQAVETEECNFADLDGVVADDLQQWWQLTREFLLIARSYWPALLAEISRSSPAQHHNAMIGVFTKALAANAADRPVIVAGSTGTRPSTARLIAMVARLPQGAVVLPGLDHAMRPEHWQRLATAVATIRTADGLGAFDVAVRSHPQYGLLKLVESCGLGVDQLESIPEIGALDDDMAMRRIAVSAALLPALATEAWGESGFLPEAPALLPAFADVSLIEAGNEREEATALAVAMRRALEPRTDNPEPTVALVTPDRNLARRVVTELGRYGIDANDSGGAPLISSPQGGLARLALQAALAPGDAVAIAALIKHPLARFGLDRQASITGAGLVESIALRGGSGQADISRLEVLLSARDQARTERHAPRWLARISDQQAEQAREFARRVANALSPLTSVLPESDASGMMPIGDLAGRTAQALERICADDQGSLESLWGDEAGADLASLLLETRDSGSTLAMTGREWIGALNALMGGRMVKPHAGGHPRAFIWGALEARLQHVDTLLLGGLNEGVWPQTGQEDPFLSRSMKAAIGLEPPERRIGQAAHDFQMAMGAPQVVLSRSFRAGKAPTVASRWLQRLLAVLGPEPSAELRARGNALLAHARDLDHGPTTPPATRPEPCPPASVQPSSYSFSEVGRLRRDPYAIYARRVLGLDPLDPFLADPGPRERGTLYHAILEAFISSCEPGDRTLETLSQIAETHFAAAQLPYPIALVWRMRFDKAAAAVVAWEAETGTDLVRSLVEVRASLELPDAGVKLTGMADRIDLRTDGSAWLIDYKTGGTPSRKEARILLDPQLALEAHALSHGGFAGLEAVSPSALLYLRLTGKDPFVERIDDDPGKTGKTEPLTAEDLAGSAVAELTRLVVLLRSGKRGFLSRAIPRSAREYGGDYDHLARVAEWQTVVEAEGGDGDG</sequence>
<dbReference type="InterPro" id="IPR011604">
    <property type="entry name" value="PDDEXK-like_dom_sf"/>
</dbReference>
<gene>
    <name evidence="3" type="primary">addB</name>
    <name evidence="3" type="ORF">OEG84_15620</name>
</gene>
<reference evidence="3" key="1">
    <citation type="submission" date="2022-10" db="EMBL/GenBank/DDBJ databases">
        <title>Hoeflea sp. G2-23, isolated from marine algae.</title>
        <authorList>
            <person name="Kristyanto S."/>
            <person name="Kim J.M."/>
            <person name="Jeon C.O."/>
        </authorList>
    </citation>
    <scope>NUCLEOTIDE SEQUENCE</scope>
    <source>
        <strain evidence="3">G2-23</strain>
    </source>
</reference>